<evidence type="ECO:0000259" key="5">
    <source>
        <dbReference type="Pfam" id="PF02836"/>
    </source>
</evidence>
<dbReference type="Pfam" id="PF02837">
    <property type="entry name" value="Glyco_hydro_2_N"/>
    <property type="match status" value="1"/>
</dbReference>
<comment type="similarity">
    <text evidence="1">Belongs to the glycosyl hydrolase 2 family.</text>
</comment>
<dbReference type="SUPFAM" id="SSF49785">
    <property type="entry name" value="Galactose-binding domain-like"/>
    <property type="match status" value="1"/>
</dbReference>
<dbReference type="InterPro" id="IPR036156">
    <property type="entry name" value="Beta-gal/glucu_dom_sf"/>
</dbReference>
<dbReference type="SUPFAM" id="SSF49303">
    <property type="entry name" value="beta-Galactosidase/glucuronidase domain"/>
    <property type="match status" value="1"/>
</dbReference>
<accession>A0ABQ3HUZ7</accession>
<keyword evidence="8" id="KW-1185">Reference proteome</keyword>
<dbReference type="InterPro" id="IPR006101">
    <property type="entry name" value="Glyco_hydro_2"/>
</dbReference>
<dbReference type="InterPro" id="IPR006104">
    <property type="entry name" value="Glyco_hydro_2_N"/>
</dbReference>
<dbReference type="InterPro" id="IPR017853">
    <property type="entry name" value="GH"/>
</dbReference>
<dbReference type="InterPro" id="IPR051913">
    <property type="entry name" value="GH2_Domain-Containing"/>
</dbReference>
<organism evidence="7 8">
    <name type="scientific">Sphingobacterium griseoflavum</name>
    <dbReference type="NCBI Taxonomy" id="1474952"/>
    <lineage>
        <taxon>Bacteria</taxon>
        <taxon>Pseudomonadati</taxon>
        <taxon>Bacteroidota</taxon>
        <taxon>Sphingobacteriia</taxon>
        <taxon>Sphingobacteriales</taxon>
        <taxon>Sphingobacteriaceae</taxon>
        <taxon>Sphingobacterium</taxon>
    </lineage>
</organism>
<dbReference type="Pfam" id="PF00703">
    <property type="entry name" value="Glyco_hydro_2"/>
    <property type="match status" value="1"/>
</dbReference>
<dbReference type="EMBL" id="BNAF01000006">
    <property type="protein sequence ID" value="GHE36246.1"/>
    <property type="molecule type" value="Genomic_DNA"/>
</dbReference>
<proteinExistence type="inferred from homology"/>
<dbReference type="Pfam" id="PF02836">
    <property type="entry name" value="Glyco_hydro_2_C"/>
    <property type="match status" value="1"/>
</dbReference>
<evidence type="ECO:0000256" key="2">
    <source>
        <dbReference type="ARBA" id="ARBA00022801"/>
    </source>
</evidence>
<dbReference type="PRINTS" id="PR00132">
    <property type="entry name" value="GLHYDRLASE2"/>
</dbReference>
<evidence type="ECO:0000256" key="3">
    <source>
        <dbReference type="ARBA" id="ARBA00023295"/>
    </source>
</evidence>
<dbReference type="InterPro" id="IPR006102">
    <property type="entry name" value="Ig-like_GH2"/>
</dbReference>
<reference evidence="8" key="1">
    <citation type="journal article" date="2019" name="Int. J. Syst. Evol. Microbiol.">
        <title>The Global Catalogue of Microorganisms (GCM) 10K type strain sequencing project: providing services to taxonomists for standard genome sequencing and annotation.</title>
        <authorList>
            <consortium name="The Broad Institute Genomics Platform"/>
            <consortium name="The Broad Institute Genome Sequencing Center for Infectious Disease"/>
            <person name="Wu L."/>
            <person name="Ma J."/>
        </authorList>
    </citation>
    <scope>NUCLEOTIDE SEQUENCE [LARGE SCALE GENOMIC DNA]</scope>
    <source>
        <strain evidence="8">CGMCC 1.12966</strain>
    </source>
</reference>
<dbReference type="PANTHER" id="PTHR42732">
    <property type="entry name" value="BETA-GALACTOSIDASE"/>
    <property type="match status" value="1"/>
</dbReference>
<gene>
    <name evidence="7" type="ORF">GCM10017764_19520</name>
</gene>
<feature type="domain" description="Glycoside hydrolase family 2 catalytic" evidence="5">
    <location>
        <begin position="319"/>
        <end position="604"/>
    </location>
</feature>
<comment type="caution">
    <text evidence="7">The sequence shown here is derived from an EMBL/GenBank/DDBJ whole genome shotgun (WGS) entry which is preliminary data.</text>
</comment>
<evidence type="ECO:0000259" key="4">
    <source>
        <dbReference type="Pfam" id="PF00703"/>
    </source>
</evidence>
<dbReference type="Proteomes" id="UP000620550">
    <property type="component" value="Unassembled WGS sequence"/>
</dbReference>
<evidence type="ECO:0000256" key="1">
    <source>
        <dbReference type="ARBA" id="ARBA00007401"/>
    </source>
</evidence>
<protein>
    <submittedName>
        <fullName evidence="7">Beta-galactosidase</fullName>
    </submittedName>
</protein>
<dbReference type="PANTHER" id="PTHR42732:SF1">
    <property type="entry name" value="BETA-MANNOSIDASE"/>
    <property type="match status" value="1"/>
</dbReference>
<evidence type="ECO:0000313" key="8">
    <source>
        <dbReference type="Proteomes" id="UP000620550"/>
    </source>
</evidence>
<dbReference type="InterPro" id="IPR008979">
    <property type="entry name" value="Galactose-bd-like_sf"/>
</dbReference>
<dbReference type="SUPFAM" id="SSF51445">
    <property type="entry name" value="(Trans)glycosidases"/>
    <property type="match status" value="1"/>
</dbReference>
<feature type="domain" description="Glycoside hydrolase family 2 immunoglobulin-like beta-sandwich" evidence="4">
    <location>
        <begin position="207"/>
        <end position="311"/>
    </location>
</feature>
<sequence length="699" mass="80218">MNLKFYRLLFASSLVLIGLYVRGQSRTEKAFNDGWQYIKANNSTIFTDFKNGDKFFLSQGQWTQPEVWNEVTLPHTYNKDDMQLDRNFFEGKAIYRKTFHPEMLRNGRRTFLKFEGVGAVAQLYINDQYIGEHKGAYSMFTFEISNSINYDAANTITVVTDNTARKDIIPTNQFLFPVYGGIYRPVRLITTGKTGFVVTDQASAGLFIRQKNVSARQADIIIQAKLETKERVSQKGELAIELRDYDNKVVLSQRTPILVSPQGVTYINEQLKIKDPHLWDGVRDPYLYSIHAKVLINGVETDQVKQPLGIRSIEIVGGDAVYLNGKKYPMHGVCRHQDRWGYGSALSFEQHKEDFMLMKEMGVTTIRLAHYQQSPDVYALADTLGFLTWAEIPFVNRVSYYEGDNAKQQLSELVKQNFNHPSIFIWGMHNEVYAKTADEQVPVLTRELNDLAKMLDPDRYTVSVTGYNVIDRQENLNTDVQGINHYFGWYGGKISDLGPWAAKVQQEFPNYRIMLSEYGADGNIDIGKELVEPPKDVVSGKSFPENYQTETHIQQWAAIEQNPIIVASYVWNMFEFAVPAWNRGGVNARNLKGLITFDRQRKKDSFYWYKANWNPEPMVYLANRRDNERKSKTCTIQVFSNLTKVTLIVNGTAYQAKQGVNSKHWLFEGVELQSGNNVIKAVGNTDNKELSDEIEWKLM</sequence>
<dbReference type="Gene3D" id="2.60.120.260">
    <property type="entry name" value="Galactose-binding domain-like"/>
    <property type="match status" value="1"/>
</dbReference>
<dbReference type="Gene3D" id="2.60.40.10">
    <property type="entry name" value="Immunoglobulins"/>
    <property type="match status" value="2"/>
</dbReference>
<evidence type="ECO:0000259" key="6">
    <source>
        <dbReference type="Pfam" id="PF02837"/>
    </source>
</evidence>
<dbReference type="RefSeq" id="WP_189626464.1">
    <property type="nucleotide sequence ID" value="NZ_BNAF01000006.1"/>
</dbReference>
<dbReference type="InterPro" id="IPR013783">
    <property type="entry name" value="Ig-like_fold"/>
</dbReference>
<name>A0ABQ3HUZ7_9SPHI</name>
<dbReference type="Gene3D" id="3.20.20.80">
    <property type="entry name" value="Glycosidases"/>
    <property type="match status" value="1"/>
</dbReference>
<feature type="domain" description="Glycosyl hydrolases family 2 sugar binding" evidence="6">
    <location>
        <begin position="67"/>
        <end position="191"/>
    </location>
</feature>
<dbReference type="InterPro" id="IPR006103">
    <property type="entry name" value="Glyco_hydro_2_cat"/>
</dbReference>
<keyword evidence="3" id="KW-0326">Glycosidase</keyword>
<evidence type="ECO:0000313" key="7">
    <source>
        <dbReference type="EMBL" id="GHE36246.1"/>
    </source>
</evidence>
<keyword evidence="2" id="KW-0378">Hydrolase</keyword>